<comment type="caution">
    <text evidence="3">The sequence shown here is derived from an EMBL/GenBank/DDBJ whole genome shotgun (WGS) entry which is preliminary data.</text>
</comment>
<keyword evidence="4" id="KW-1185">Reference proteome</keyword>
<accession>A0A1Y2D442</accession>
<name>A0A1Y2D442_9FUNG</name>
<feature type="transmembrane region" description="Helical" evidence="2">
    <location>
        <begin position="548"/>
        <end position="567"/>
    </location>
</feature>
<dbReference type="Gene3D" id="3.40.190.10">
    <property type="entry name" value="Periplasmic binding protein-like II"/>
    <property type="match status" value="2"/>
</dbReference>
<evidence type="ECO:0000313" key="3">
    <source>
        <dbReference type="EMBL" id="ORY54059.1"/>
    </source>
</evidence>
<dbReference type="SUPFAM" id="SSF53850">
    <property type="entry name" value="Periplasmic binding protein-like II"/>
    <property type="match status" value="1"/>
</dbReference>
<keyword evidence="2" id="KW-1133">Transmembrane helix</keyword>
<proteinExistence type="predicted"/>
<feature type="compositionally biased region" description="Low complexity" evidence="1">
    <location>
        <begin position="719"/>
        <end position="733"/>
    </location>
</feature>
<dbReference type="STRING" id="1754190.A0A1Y2D442"/>
<reference evidence="3 4" key="1">
    <citation type="submission" date="2016-08" db="EMBL/GenBank/DDBJ databases">
        <title>A Parts List for Fungal Cellulosomes Revealed by Comparative Genomics.</title>
        <authorList>
            <consortium name="DOE Joint Genome Institute"/>
            <person name="Haitjema C.H."/>
            <person name="Gilmore S.P."/>
            <person name="Henske J.K."/>
            <person name="Solomon K.V."/>
            <person name="De Groot R."/>
            <person name="Kuo A."/>
            <person name="Mondo S.J."/>
            <person name="Salamov A.A."/>
            <person name="Labutti K."/>
            <person name="Zhao Z."/>
            <person name="Chiniquy J."/>
            <person name="Barry K."/>
            <person name="Brewer H.M."/>
            <person name="Purvine S.O."/>
            <person name="Wright A.T."/>
            <person name="Boxma B."/>
            <person name="Van Alen T."/>
            <person name="Hackstein J.H."/>
            <person name="Baker S.E."/>
            <person name="Grigoriev I.V."/>
            <person name="O'Malley M.A."/>
        </authorList>
    </citation>
    <scope>NUCLEOTIDE SEQUENCE [LARGE SCALE GENOMIC DNA]</scope>
    <source>
        <strain evidence="3 4">G1</strain>
    </source>
</reference>
<feature type="region of interest" description="Disordered" evidence="1">
    <location>
        <begin position="719"/>
        <end position="739"/>
    </location>
</feature>
<organism evidence="3 4">
    <name type="scientific">Neocallimastix californiae</name>
    <dbReference type="NCBI Taxonomy" id="1754190"/>
    <lineage>
        <taxon>Eukaryota</taxon>
        <taxon>Fungi</taxon>
        <taxon>Fungi incertae sedis</taxon>
        <taxon>Chytridiomycota</taxon>
        <taxon>Chytridiomycota incertae sedis</taxon>
        <taxon>Neocallimastigomycetes</taxon>
        <taxon>Neocallimastigales</taxon>
        <taxon>Neocallimastigaceae</taxon>
        <taxon>Neocallimastix</taxon>
    </lineage>
</organism>
<dbReference type="Proteomes" id="UP000193920">
    <property type="component" value="Unassembled WGS sequence"/>
</dbReference>
<protein>
    <recommendedName>
        <fullName evidence="5">Periplasmic binding protein-like II</fullName>
    </recommendedName>
</protein>
<keyword evidence="2" id="KW-0812">Transmembrane</keyword>
<evidence type="ECO:0000313" key="4">
    <source>
        <dbReference type="Proteomes" id="UP000193920"/>
    </source>
</evidence>
<feature type="transmembrane region" description="Helical" evidence="2">
    <location>
        <begin position="20"/>
        <end position="40"/>
    </location>
</feature>
<keyword evidence="2" id="KW-0472">Membrane</keyword>
<feature type="transmembrane region" description="Helical" evidence="2">
    <location>
        <begin position="611"/>
        <end position="634"/>
    </location>
</feature>
<evidence type="ECO:0000256" key="2">
    <source>
        <dbReference type="SAM" id="Phobius"/>
    </source>
</evidence>
<gene>
    <name evidence="3" type="ORF">LY90DRAFT_670275</name>
</gene>
<evidence type="ECO:0000256" key="1">
    <source>
        <dbReference type="SAM" id="MobiDB-lite"/>
    </source>
</evidence>
<evidence type="ECO:0008006" key="5">
    <source>
        <dbReference type="Google" id="ProtNLM"/>
    </source>
</evidence>
<feature type="transmembrane region" description="Helical" evidence="2">
    <location>
        <begin position="445"/>
        <end position="469"/>
    </location>
</feature>
<feature type="transmembrane region" description="Helical" evidence="2">
    <location>
        <begin position="484"/>
        <end position="512"/>
    </location>
</feature>
<dbReference type="OrthoDB" id="5574009at2759"/>
<sequence>MDGTTLCGHPDTPVIKVCPILVVCSHIMLLFLYILFYRFLIHSITLRALAFTRYTESQPYSTIINQFNKYAKKKNLDISIELNLLTIYNSTFSLNDFGSMVEALFKKKNKYELYFYDNVYTTKYGKYLLNLKEWIPKNTLDLYDQKIISETCYYNEKLPVQLSYSVMYSNESYLKKYNKRIPKTWNELIETSIYILEKEKEKNNTNLVAYNGLLDDSEQGTYSLIDYIYSCREDKSSAYPDLRSQSSINALNMIKELKNKIGSDEIFSSNYYISVGKLFEPFSMLFTRFLIFQPPEKYLIPHKISPLPGLHEGVSSSLVCGFNIGISKYVTNERKNASLIALDYITSLETHKKFVLKELTTPFMPSLLDDEEVCHSIDCELFKSFQYIGRQINKNSIYDFDTYSDKYRNYIYEFLYGNKMASDVLKKVEDISKIYYVSLNTKDSAIGLVSLVIVSFLSLIMILSLIFLFKEFYIPFFEFLSIDFWILIIIGLILISSICFTKFDLIINGLLVATPYMIKNIMVEDGQNFQMCTMNNIYGKILVSSPDFIKIIIVGIMLILIFSEWNIQSTLIDMRLILASLYINIICIIIITIIKYVKFNSYKIYFTIKEFIYLTITISNYLILYGIRLLTAFMENWKIKSSSKKNKNNLNKNIIAITAKLKNCRSDDESSQNNNKSYYESKMTNDNSNNSNFNSARVQSFFVKIMNCHYSVESNSYNSSHNYNSNSENKSYNTFESTP</sequence>
<dbReference type="AlphaFoldDB" id="A0A1Y2D442"/>
<feature type="transmembrane region" description="Helical" evidence="2">
    <location>
        <begin position="579"/>
        <end position="599"/>
    </location>
</feature>
<dbReference type="EMBL" id="MCOG01000089">
    <property type="protein sequence ID" value="ORY54059.1"/>
    <property type="molecule type" value="Genomic_DNA"/>
</dbReference>